<dbReference type="InterPro" id="IPR023631">
    <property type="entry name" value="Amidase_dom"/>
</dbReference>
<dbReference type="InterPro" id="IPR020556">
    <property type="entry name" value="Amidase_CS"/>
</dbReference>
<feature type="domain" description="Amidase" evidence="2">
    <location>
        <begin position="26"/>
        <end position="470"/>
    </location>
</feature>
<comment type="caution">
    <text evidence="3">The sequence shown here is derived from an EMBL/GenBank/DDBJ whole genome shotgun (WGS) entry which is preliminary data.</text>
</comment>
<dbReference type="EC" id="3.5.2.12" evidence="3"/>
<dbReference type="Gene3D" id="3.90.1300.10">
    <property type="entry name" value="Amidase signature (AS) domain"/>
    <property type="match status" value="1"/>
</dbReference>
<dbReference type="OrthoDB" id="9811471at2"/>
<dbReference type="GO" id="GO:0019874">
    <property type="term" value="F:6-aminohexanoate-cyclic-dimer hydrolase activity"/>
    <property type="evidence" value="ECO:0007669"/>
    <property type="project" value="UniProtKB-EC"/>
</dbReference>
<accession>A0A401FN98</accession>
<dbReference type="AlphaFoldDB" id="A0A401FN98"/>
<organism evidence="3 4">
    <name type="scientific">Lentilactobacillus kosonis</name>
    <dbReference type="NCBI Taxonomy" id="2810561"/>
    <lineage>
        <taxon>Bacteria</taxon>
        <taxon>Bacillati</taxon>
        <taxon>Bacillota</taxon>
        <taxon>Bacilli</taxon>
        <taxon>Lactobacillales</taxon>
        <taxon>Lactobacillaceae</taxon>
        <taxon>Lentilactobacillus</taxon>
    </lineage>
</organism>
<dbReference type="Proteomes" id="UP000286974">
    <property type="component" value="Unassembled WGS sequence"/>
</dbReference>
<dbReference type="InterPro" id="IPR000120">
    <property type="entry name" value="Amidase"/>
</dbReference>
<proteinExistence type="inferred from homology"/>
<dbReference type="Pfam" id="PF01425">
    <property type="entry name" value="Amidase"/>
    <property type="match status" value="1"/>
</dbReference>
<sequence length="487" mass="52687">MNKLLQTHSATDLSQLIRNHKITPLELVNELLNTIDERNARLNAVTSVWPEYARNLATNFKDTGQPFAGIPILLKGLGQSLAGKPDTGSSKLLKDSIAPLTNNFVSQVLKAGFIPVGETNAPEFGFKNITDSELYGDAHNPWNLDYYSGGSSGGSAAAISDNWLPIATASDGGGSIRIPASFSGVVGFKPTRGRVPVGPGEWRGWQGAAINFAIANNIQDISTTLDALSVVQLAAPFQVPLPQNPFTEITEVPKDISIAFSTVSPVGTPVSEDAINAVHDAVNFLTSLGFNLEEVSAPIDGTKLMQSYYQMNAGETATMFASMGIDDKTIKHNVETLSWALGYTGRGISAVDYSSSLTFWDNISAKMDEFSTKYDLYLTPTTAYTAPKIDEPLVSADNMEKLKHIEDYNPHDQLQIIWDQWLPSLTLSPFTQLANISGQPGISLPTHVSSNGLPLGIQFMARKGREDLLLSIGKLFESANKFKMLKS</sequence>
<protein>
    <submittedName>
        <fullName evidence="3">6-aminohexanoate-cyclic-dimer hydrolase</fullName>
        <ecNumber evidence="3">3.5.2.12</ecNumber>
    </submittedName>
</protein>
<evidence type="ECO:0000313" key="4">
    <source>
        <dbReference type="Proteomes" id="UP000286974"/>
    </source>
</evidence>
<dbReference type="RefSeq" id="WP_125008556.1">
    <property type="nucleotide sequence ID" value="NZ_BEXA01000003.1"/>
</dbReference>
<keyword evidence="4" id="KW-1185">Reference proteome</keyword>
<dbReference type="PROSITE" id="PS00571">
    <property type="entry name" value="AMIDASES"/>
    <property type="match status" value="1"/>
</dbReference>
<dbReference type="SUPFAM" id="SSF75304">
    <property type="entry name" value="Amidase signature (AS) enzymes"/>
    <property type="match status" value="1"/>
</dbReference>
<comment type="similarity">
    <text evidence="1">Belongs to the amidase family.</text>
</comment>
<dbReference type="STRING" id="1138822.PL11_004785"/>
<keyword evidence="3" id="KW-0378">Hydrolase</keyword>
<dbReference type="PANTHER" id="PTHR11895">
    <property type="entry name" value="TRANSAMIDASE"/>
    <property type="match status" value="1"/>
</dbReference>
<evidence type="ECO:0000313" key="3">
    <source>
        <dbReference type="EMBL" id="GAY73691.1"/>
    </source>
</evidence>
<gene>
    <name evidence="3" type="ORF">NBRC111893_1837</name>
</gene>
<dbReference type="PANTHER" id="PTHR11895:SF7">
    <property type="entry name" value="GLUTAMYL-TRNA(GLN) AMIDOTRANSFERASE SUBUNIT A, MITOCHONDRIAL"/>
    <property type="match status" value="1"/>
</dbReference>
<evidence type="ECO:0000256" key="1">
    <source>
        <dbReference type="ARBA" id="ARBA00009199"/>
    </source>
</evidence>
<dbReference type="EMBL" id="BEXA01000003">
    <property type="protein sequence ID" value="GAY73691.1"/>
    <property type="molecule type" value="Genomic_DNA"/>
</dbReference>
<name>A0A401FN98_9LACO</name>
<reference evidence="3 4" key="1">
    <citation type="submission" date="2017-11" db="EMBL/GenBank/DDBJ databases">
        <title>Draft Genome Sequence of Lactobacillus curieae NBRC 111893 isolated from Koso, a Japanese sugar-Vegetable Fermented Beverage.</title>
        <authorList>
            <person name="Chiou T.Y."/>
            <person name="Oshima K."/>
            <person name="Suda W."/>
            <person name="Hattori M."/>
            <person name="Takahashi T."/>
        </authorList>
    </citation>
    <scope>NUCLEOTIDE SEQUENCE [LARGE SCALE GENOMIC DNA]</scope>
    <source>
        <strain evidence="3 4">NBRC111893</strain>
    </source>
</reference>
<dbReference type="InterPro" id="IPR036928">
    <property type="entry name" value="AS_sf"/>
</dbReference>
<evidence type="ECO:0000259" key="2">
    <source>
        <dbReference type="Pfam" id="PF01425"/>
    </source>
</evidence>